<dbReference type="PANTHER" id="PTHR30535">
    <property type="entry name" value="VITAMIN B12-BINDING PROTEIN"/>
    <property type="match status" value="1"/>
</dbReference>
<dbReference type="InterPro" id="IPR002491">
    <property type="entry name" value="ABC_transptr_periplasmic_BD"/>
</dbReference>
<dbReference type="AlphaFoldDB" id="A0A1R1EC88"/>
<feature type="domain" description="Fe/B12 periplasmic-binding" evidence="2">
    <location>
        <begin position="36"/>
        <end position="304"/>
    </location>
</feature>
<dbReference type="InterPro" id="IPR050902">
    <property type="entry name" value="ABC_Transporter_SBP"/>
</dbReference>
<comment type="caution">
    <text evidence="3">The sequence shown here is derived from an EMBL/GenBank/DDBJ whole genome shotgun (WGS) entry which is preliminary data.</text>
</comment>
<evidence type="ECO:0000313" key="3">
    <source>
        <dbReference type="EMBL" id="OMF49443.1"/>
    </source>
</evidence>
<evidence type="ECO:0000256" key="1">
    <source>
        <dbReference type="ARBA" id="ARBA00008814"/>
    </source>
</evidence>
<gene>
    <name evidence="3" type="ORF">BK138_30080</name>
</gene>
<dbReference type="EMBL" id="MRTP01000014">
    <property type="protein sequence ID" value="OMF49443.1"/>
    <property type="molecule type" value="Genomic_DNA"/>
</dbReference>
<accession>A0A1R1EC88</accession>
<proteinExistence type="inferred from homology"/>
<dbReference type="Proteomes" id="UP000187172">
    <property type="component" value="Unassembled WGS sequence"/>
</dbReference>
<sequence>METEEAATEDASVESNSVVTIENYRREVTFEGVPQRFIVTNEHTTEIMLALGLEKHIAGVIRREGRYVLPEYEAAFDKLPLLGNENPSLELVLNLNPDLIYGRESSFAGNTPIESVENLEKYGIKVFVDTDSYSENSTIDMLYQDIMNLGLIFQVEERAAGLVHALKEKAEMITSALNPAKEEVRVLVFDSGGDNVFTAGNWALQTRLIEMAGGENIFSDIEKNWADVSWEEVVRRDPQVIVINNYGTNTADEKIKEITNRASLKDVSAVQDKRFVIIPLDSVFAGVQNMNALEAMAKAFHPESFK</sequence>
<dbReference type="PANTHER" id="PTHR30535:SF7">
    <property type="entry name" value="IRON(III) DICITRATE-BINDING PROTEIN"/>
    <property type="match status" value="1"/>
</dbReference>
<organism evidence="3 4">
    <name type="scientific">Paenibacillus rhizosphaerae</name>
    <dbReference type="NCBI Taxonomy" id="297318"/>
    <lineage>
        <taxon>Bacteria</taxon>
        <taxon>Bacillati</taxon>
        <taxon>Bacillota</taxon>
        <taxon>Bacilli</taxon>
        <taxon>Bacillales</taxon>
        <taxon>Paenibacillaceae</taxon>
        <taxon>Paenibacillus</taxon>
    </lineage>
</organism>
<evidence type="ECO:0000313" key="4">
    <source>
        <dbReference type="Proteomes" id="UP000187172"/>
    </source>
</evidence>
<keyword evidence="4" id="KW-1185">Reference proteome</keyword>
<dbReference type="SUPFAM" id="SSF53807">
    <property type="entry name" value="Helical backbone' metal receptor"/>
    <property type="match status" value="1"/>
</dbReference>
<dbReference type="RefSeq" id="WP_076175386.1">
    <property type="nucleotide sequence ID" value="NZ_MRTP01000014.1"/>
</dbReference>
<name>A0A1R1EC88_9BACL</name>
<dbReference type="STRING" id="297318.BK138_30080"/>
<dbReference type="Pfam" id="PF01497">
    <property type="entry name" value="Peripla_BP_2"/>
    <property type="match status" value="1"/>
</dbReference>
<evidence type="ECO:0000259" key="2">
    <source>
        <dbReference type="PROSITE" id="PS50983"/>
    </source>
</evidence>
<reference evidence="3 4" key="1">
    <citation type="submission" date="2016-11" db="EMBL/GenBank/DDBJ databases">
        <title>Paenibacillus species isolates.</title>
        <authorList>
            <person name="Beno S.M."/>
        </authorList>
    </citation>
    <scope>NUCLEOTIDE SEQUENCE [LARGE SCALE GENOMIC DNA]</scope>
    <source>
        <strain evidence="3 4">FSL R5-0378</strain>
    </source>
</reference>
<comment type="similarity">
    <text evidence="1">Belongs to the bacterial solute-binding protein 8 family.</text>
</comment>
<dbReference type="PROSITE" id="PS50983">
    <property type="entry name" value="FE_B12_PBP"/>
    <property type="match status" value="1"/>
</dbReference>
<protein>
    <recommendedName>
        <fullName evidence="2">Fe/B12 periplasmic-binding domain-containing protein</fullName>
    </recommendedName>
</protein>
<dbReference type="Gene3D" id="3.40.50.1980">
    <property type="entry name" value="Nitrogenase molybdenum iron protein domain"/>
    <property type="match status" value="2"/>
</dbReference>